<keyword evidence="3 9" id="KW-0479">Metal-binding</keyword>
<keyword evidence="4 9" id="KW-0460">Magnesium</keyword>
<dbReference type="GO" id="GO:0009228">
    <property type="term" value="P:thiamine biosynthetic process"/>
    <property type="evidence" value="ECO:0007669"/>
    <property type="project" value="UniProtKB-KW"/>
</dbReference>
<evidence type="ECO:0000256" key="9">
    <source>
        <dbReference type="HAMAP-Rule" id="MF_00097"/>
    </source>
</evidence>
<evidence type="ECO:0000256" key="8">
    <source>
        <dbReference type="ARBA" id="ARBA00047883"/>
    </source>
</evidence>
<feature type="binding site" evidence="9">
    <location>
        <position position="96"/>
    </location>
    <ligand>
        <name>Mg(2+)</name>
        <dbReference type="ChEBI" id="CHEBI:18420"/>
    </ligand>
</feature>
<evidence type="ECO:0000256" key="5">
    <source>
        <dbReference type="ARBA" id="ARBA00022977"/>
    </source>
</evidence>
<protein>
    <recommendedName>
        <fullName evidence="9">Thiamine-phosphate synthase</fullName>
        <shortName evidence="9">TP synthase</shortName>
        <shortName evidence="9">TPS</shortName>
        <ecNumber evidence="9">2.5.1.3</ecNumber>
    </recommendedName>
    <alternativeName>
        <fullName evidence="9">Thiamine-phosphate pyrophosphorylase</fullName>
        <shortName evidence="9">TMP pyrophosphorylase</shortName>
        <shortName evidence="9">TMP-PPase</shortName>
    </alternativeName>
</protein>
<comment type="similarity">
    <text evidence="9 10">Belongs to the thiamine-phosphate synthase family.</text>
</comment>
<dbReference type="InterPro" id="IPR036206">
    <property type="entry name" value="ThiamineP_synth_sf"/>
</dbReference>
<gene>
    <name evidence="9 13" type="primary">thiE</name>
    <name evidence="13" type="ORF">FHQ18_01810</name>
</gene>
<dbReference type="GO" id="GO:0004789">
    <property type="term" value="F:thiamine-phosphate diphosphorylase activity"/>
    <property type="evidence" value="ECO:0007669"/>
    <property type="project" value="UniProtKB-UniRule"/>
</dbReference>
<dbReference type="UniPathway" id="UPA00060">
    <property type="reaction ID" value="UER00141"/>
</dbReference>
<dbReference type="CDD" id="cd00564">
    <property type="entry name" value="TMP_TenI"/>
    <property type="match status" value="1"/>
</dbReference>
<feature type="binding site" evidence="9">
    <location>
        <position position="143"/>
    </location>
    <ligand>
        <name>4-amino-2-methyl-5-(diphosphooxymethyl)pyrimidine</name>
        <dbReference type="ChEBI" id="CHEBI:57841"/>
    </ligand>
</feature>
<evidence type="ECO:0000256" key="11">
    <source>
        <dbReference type="RuleBase" id="RU004253"/>
    </source>
</evidence>
<feature type="binding site" evidence="9">
    <location>
        <position position="114"/>
    </location>
    <ligand>
        <name>4-amino-2-methyl-5-(diphosphooxymethyl)pyrimidine</name>
        <dbReference type="ChEBI" id="CHEBI:57841"/>
    </ligand>
</feature>
<dbReference type="HAMAP" id="MF_00097">
    <property type="entry name" value="TMP_synthase"/>
    <property type="match status" value="1"/>
</dbReference>
<evidence type="ECO:0000256" key="2">
    <source>
        <dbReference type="ARBA" id="ARBA00022679"/>
    </source>
</evidence>
<sequence length="213" mass="23996">MCSKNRPKIANYLKCYIILETDFLKLPLEEFILQCYEAGARAFQLRNKYKTARENYLIGLKIKKILNNKDALFIVNDRVDLAIVLEADGVHLGVKDIPAKVVKEKYPNLIIGYSCNTESDIRYANDIPADYIGIGPAFQTNTKEDLRPVLSKDDYINLIKKANMPAVAIGGIKGDNISNFNNIEIDGFAISSYICASKKPFEKVKEILSFYNG</sequence>
<comment type="function">
    <text evidence="9">Condenses 4-methyl-5-(beta-hydroxyethyl)thiazole monophosphate (THZ-P) and 2-methyl-4-amino-5-hydroxymethyl pyrimidine pyrophosphate (HMP-PP) to form thiamine monophosphate (TMP).</text>
</comment>
<dbReference type="GO" id="GO:0005737">
    <property type="term" value="C:cytoplasm"/>
    <property type="evidence" value="ECO:0007669"/>
    <property type="project" value="TreeGrafter"/>
</dbReference>
<feature type="binding site" evidence="9">
    <location>
        <position position="77"/>
    </location>
    <ligand>
        <name>Mg(2+)</name>
        <dbReference type="ChEBI" id="CHEBI:18420"/>
    </ligand>
</feature>
<comment type="catalytic activity">
    <reaction evidence="8 9 10">
        <text>2-[(2R,5Z)-2-carboxy-4-methylthiazol-5(2H)-ylidene]ethyl phosphate + 4-amino-2-methyl-5-(diphosphooxymethyl)pyrimidine + 2 H(+) = thiamine phosphate + CO2 + diphosphate</text>
        <dbReference type="Rhea" id="RHEA:47844"/>
        <dbReference type="ChEBI" id="CHEBI:15378"/>
        <dbReference type="ChEBI" id="CHEBI:16526"/>
        <dbReference type="ChEBI" id="CHEBI:33019"/>
        <dbReference type="ChEBI" id="CHEBI:37575"/>
        <dbReference type="ChEBI" id="CHEBI:57841"/>
        <dbReference type="ChEBI" id="CHEBI:62899"/>
        <dbReference type="EC" id="2.5.1.3"/>
    </reaction>
</comment>
<comment type="cofactor">
    <cofactor evidence="9">
        <name>Mg(2+)</name>
        <dbReference type="ChEBI" id="CHEBI:18420"/>
    </cofactor>
    <text evidence="9">Binds 1 Mg(2+) ion per subunit.</text>
</comment>
<proteinExistence type="inferred from homology"/>
<organism evidence="13 14">
    <name type="scientific">Deferribacter autotrophicus</name>
    <dbReference type="NCBI Taxonomy" id="500465"/>
    <lineage>
        <taxon>Bacteria</taxon>
        <taxon>Pseudomonadati</taxon>
        <taxon>Deferribacterota</taxon>
        <taxon>Deferribacteres</taxon>
        <taxon>Deferribacterales</taxon>
        <taxon>Deferribacteraceae</taxon>
        <taxon>Deferribacter</taxon>
    </lineage>
</organism>
<dbReference type="Pfam" id="PF02581">
    <property type="entry name" value="TMP-TENI"/>
    <property type="match status" value="1"/>
</dbReference>
<feature type="binding site" evidence="9">
    <location>
        <begin position="44"/>
        <end position="48"/>
    </location>
    <ligand>
        <name>4-amino-2-methyl-5-(diphosphooxymethyl)pyrimidine</name>
        <dbReference type="ChEBI" id="CHEBI:57841"/>
    </ligand>
</feature>
<feature type="binding site" evidence="9">
    <location>
        <position position="76"/>
    </location>
    <ligand>
        <name>4-amino-2-methyl-5-(diphosphooxymethyl)pyrimidine</name>
        <dbReference type="ChEBI" id="CHEBI:57841"/>
    </ligand>
</feature>
<feature type="binding site" evidence="9">
    <location>
        <begin position="140"/>
        <end position="142"/>
    </location>
    <ligand>
        <name>2-[(2R,5Z)-2-carboxy-4-methylthiazol-5(2H)-ylidene]ethyl phosphate</name>
        <dbReference type="ChEBI" id="CHEBI:62899"/>
    </ligand>
</feature>
<evidence type="ECO:0000256" key="1">
    <source>
        <dbReference type="ARBA" id="ARBA00005165"/>
    </source>
</evidence>
<dbReference type="SUPFAM" id="SSF51391">
    <property type="entry name" value="Thiamin phosphate synthase"/>
    <property type="match status" value="1"/>
</dbReference>
<dbReference type="Proteomes" id="UP000322876">
    <property type="component" value="Unassembled WGS sequence"/>
</dbReference>
<feature type="domain" description="Thiamine phosphate synthase/TenI" evidence="12">
    <location>
        <begin position="15"/>
        <end position="194"/>
    </location>
</feature>
<dbReference type="GO" id="GO:0009229">
    <property type="term" value="P:thiamine diphosphate biosynthetic process"/>
    <property type="evidence" value="ECO:0007669"/>
    <property type="project" value="UniProtKB-UniRule"/>
</dbReference>
<evidence type="ECO:0000256" key="6">
    <source>
        <dbReference type="ARBA" id="ARBA00047334"/>
    </source>
</evidence>
<dbReference type="PANTHER" id="PTHR20857:SF15">
    <property type="entry name" value="THIAMINE-PHOSPHATE SYNTHASE"/>
    <property type="match status" value="1"/>
</dbReference>
<accession>A0A5A8F5B5</accession>
<dbReference type="NCBIfam" id="TIGR00693">
    <property type="entry name" value="thiE"/>
    <property type="match status" value="1"/>
</dbReference>
<reference evidence="13 14" key="1">
    <citation type="submission" date="2019-06" db="EMBL/GenBank/DDBJ databases">
        <title>Genomic insights into carbon and energy metabolism of Deferribacter autotrophicus revealed new metabolic traits in the phylum Deferribacteres.</title>
        <authorList>
            <person name="Slobodkin A.I."/>
            <person name="Slobodkina G.B."/>
            <person name="Allioux M."/>
            <person name="Alain K."/>
            <person name="Jebbar M."/>
            <person name="Shadrin V."/>
            <person name="Kublanov I.V."/>
            <person name="Toshchakov S.V."/>
            <person name="Bonch-Osmolovskaya E.A."/>
        </authorList>
    </citation>
    <scope>NUCLEOTIDE SEQUENCE [LARGE SCALE GENOMIC DNA]</scope>
    <source>
        <strain evidence="13 14">SL50</strain>
    </source>
</reference>
<keyword evidence="14" id="KW-1185">Reference proteome</keyword>
<comment type="pathway">
    <text evidence="1 9 11">Cofactor biosynthesis; thiamine diphosphate biosynthesis; thiamine phosphate from 4-amino-2-methyl-5-diphosphomethylpyrimidine and 4-methyl-5-(2-phosphoethyl)-thiazole: step 1/1.</text>
</comment>
<comment type="catalytic activity">
    <reaction evidence="7 9 10">
        <text>2-(2-carboxy-4-methylthiazol-5-yl)ethyl phosphate + 4-amino-2-methyl-5-(diphosphooxymethyl)pyrimidine + 2 H(+) = thiamine phosphate + CO2 + diphosphate</text>
        <dbReference type="Rhea" id="RHEA:47848"/>
        <dbReference type="ChEBI" id="CHEBI:15378"/>
        <dbReference type="ChEBI" id="CHEBI:16526"/>
        <dbReference type="ChEBI" id="CHEBI:33019"/>
        <dbReference type="ChEBI" id="CHEBI:37575"/>
        <dbReference type="ChEBI" id="CHEBI:57841"/>
        <dbReference type="ChEBI" id="CHEBI:62890"/>
        <dbReference type="EC" id="2.5.1.3"/>
    </reaction>
</comment>
<dbReference type="InterPro" id="IPR013785">
    <property type="entry name" value="Aldolase_TIM"/>
</dbReference>
<evidence type="ECO:0000313" key="14">
    <source>
        <dbReference type="Proteomes" id="UP000322876"/>
    </source>
</evidence>
<dbReference type="OrthoDB" id="9812206at2"/>
<evidence type="ECO:0000259" key="12">
    <source>
        <dbReference type="Pfam" id="PF02581"/>
    </source>
</evidence>
<dbReference type="InterPro" id="IPR022998">
    <property type="entry name" value="ThiamineP_synth_TenI"/>
</dbReference>
<evidence type="ECO:0000256" key="7">
    <source>
        <dbReference type="ARBA" id="ARBA00047851"/>
    </source>
</evidence>
<dbReference type="InterPro" id="IPR034291">
    <property type="entry name" value="TMP_synthase"/>
</dbReference>
<keyword evidence="2 9" id="KW-0808">Transferase</keyword>
<feature type="binding site" evidence="9">
    <location>
        <position position="171"/>
    </location>
    <ligand>
        <name>2-[(2R,5Z)-2-carboxy-4-methylthiazol-5(2H)-ylidene]ethyl phosphate</name>
        <dbReference type="ChEBI" id="CHEBI:62899"/>
    </ligand>
</feature>
<comment type="caution">
    <text evidence="9">Lacks conserved residue(s) required for the propagation of feature annotation.</text>
</comment>
<keyword evidence="5 9" id="KW-0784">Thiamine biosynthesis</keyword>
<dbReference type="EC" id="2.5.1.3" evidence="9"/>
<evidence type="ECO:0000256" key="3">
    <source>
        <dbReference type="ARBA" id="ARBA00022723"/>
    </source>
</evidence>
<dbReference type="Gene3D" id="3.20.20.70">
    <property type="entry name" value="Aldolase class I"/>
    <property type="match status" value="1"/>
</dbReference>
<evidence type="ECO:0000256" key="10">
    <source>
        <dbReference type="RuleBase" id="RU003826"/>
    </source>
</evidence>
<comment type="caution">
    <text evidence="13">The sequence shown here is derived from an EMBL/GenBank/DDBJ whole genome shotgun (WGS) entry which is preliminary data.</text>
</comment>
<dbReference type="AlphaFoldDB" id="A0A5A8F5B5"/>
<evidence type="ECO:0000313" key="13">
    <source>
        <dbReference type="EMBL" id="KAA0259212.1"/>
    </source>
</evidence>
<dbReference type="PANTHER" id="PTHR20857">
    <property type="entry name" value="THIAMINE-PHOSPHATE PYROPHOSPHORYLASE"/>
    <property type="match status" value="1"/>
</dbReference>
<name>A0A5A8F5B5_9BACT</name>
<dbReference type="EMBL" id="VFJB01000002">
    <property type="protein sequence ID" value="KAA0259212.1"/>
    <property type="molecule type" value="Genomic_DNA"/>
</dbReference>
<dbReference type="RefSeq" id="WP_149265467.1">
    <property type="nucleotide sequence ID" value="NZ_VFJB01000002.1"/>
</dbReference>
<evidence type="ECO:0000256" key="4">
    <source>
        <dbReference type="ARBA" id="ARBA00022842"/>
    </source>
</evidence>
<comment type="catalytic activity">
    <reaction evidence="6 9 10">
        <text>4-methyl-5-(2-phosphooxyethyl)-thiazole + 4-amino-2-methyl-5-(diphosphooxymethyl)pyrimidine + H(+) = thiamine phosphate + diphosphate</text>
        <dbReference type="Rhea" id="RHEA:22328"/>
        <dbReference type="ChEBI" id="CHEBI:15378"/>
        <dbReference type="ChEBI" id="CHEBI:33019"/>
        <dbReference type="ChEBI" id="CHEBI:37575"/>
        <dbReference type="ChEBI" id="CHEBI:57841"/>
        <dbReference type="ChEBI" id="CHEBI:58296"/>
        <dbReference type="EC" id="2.5.1.3"/>
    </reaction>
</comment>
<dbReference type="GO" id="GO:0000287">
    <property type="term" value="F:magnesium ion binding"/>
    <property type="evidence" value="ECO:0007669"/>
    <property type="project" value="UniProtKB-UniRule"/>
</dbReference>